<protein>
    <recommendedName>
        <fullName evidence="3">BTB domain-containing protein</fullName>
    </recommendedName>
</protein>
<dbReference type="Gene3D" id="3.30.710.10">
    <property type="entry name" value="Potassium Channel Kv1.1, Chain A"/>
    <property type="match status" value="1"/>
</dbReference>
<keyword evidence="2" id="KW-1185">Reference proteome</keyword>
<dbReference type="SUPFAM" id="SSF54695">
    <property type="entry name" value="POZ domain"/>
    <property type="match status" value="1"/>
</dbReference>
<comment type="caution">
    <text evidence="1">The sequence shown here is derived from an EMBL/GenBank/DDBJ whole genome shotgun (WGS) entry which is preliminary data.</text>
</comment>
<proteinExistence type="predicted"/>
<organism evidence="1 2">
    <name type="scientific">Apiosordaria backusii</name>
    <dbReference type="NCBI Taxonomy" id="314023"/>
    <lineage>
        <taxon>Eukaryota</taxon>
        <taxon>Fungi</taxon>
        <taxon>Dikarya</taxon>
        <taxon>Ascomycota</taxon>
        <taxon>Pezizomycotina</taxon>
        <taxon>Sordariomycetes</taxon>
        <taxon>Sordariomycetidae</taxon>
        <taxon>Sordariales</taxon>
        <taxon>Lasiosphaeriaceae</taxon>
        <taxon>Apiosordaria</taxon>
    </lineage>
</organism>
<evidence type="ECO:0008006" key="3">
    <source>
        <dbReference type="Google" id="ProtNLM"/>
    </source>
</evidence>
<gene>
    <name evidence="1" type="ORF">B0T21DRAFT_32488</name>
</gene>
<dbReference type="AlphaFoldDB" id="A0AA40B269"/>
<reference evidence="1" key="1">
    <citation type="submission" date="2023-06" db="EMBL/GenBank/DDBJ databases">
        <title>Genome-scale phylogeny and comparative genomics of the fungal order Sordariales.</title>
        <authorList>
            <consortium name="Lawrence Berkeley National Laboratory"/>
            <person name="Hensen N."/>
            <person name="Bonometti L."/>
            <person name="Westerberg I."/>
            <person name="Brannstrom I.O."/>
            <person name="Guillou S."/>
            <person name="Cros-Aarteil S."/>
            <person name="Calhoun S."/>
            <person name="Haridas S."/>
            <person name="Kuo A."/>
            <person name="Mondo S."/>
            <person name="Pangilinan J."/>
            <person name="Riley R."/>
            <person name="Labutti K."/>
            <person name="Andreopoulos B."/>
            <person name="Lipzen A."/>
            <person name="Chen C."/>
            <person name="Yanf M."/>
            <person name="Daum C."/>
            <person name="Ng V."/>
            <person name="Clum A."/>
            <person name="Steindorff A."/>
            <person name="Ohm R."/>
            <person name="Martin F."/>
            <person name="Silar P."/>
            <person name="Natvig D."/>
            <person name="Lalanne C."/>
            <person name="Gautier V."/>
            <person name="Ament-Velasquez S.L."/>
            <person name="Kruys A."/>
            <person name="Hutchinson M.I."/>
            <person name="Powell A.J."/>
            <person name="Barry K."/>
            <person name="Miller A.N."/>
            <person name="Grigoriev I.V."/>
            <person name="Debuchy R."/>
            <person name="Gladieux P."/>
            <person name="Thoren M.H."/>
            <person name="Johannesson H."/>
        </authorList>
    </citation>
    <scope>NUCLEOTIDE SEQUENCE</scope>
    <source>
        <strain evidence="1">CBS 540.89</strain>
    </source>
</reference>
<sequence length="352" mass="39709">MEDASLSAAADKVEMGPMIIDQDGDLILAVGPSDCQSSFKVDASTLRRTSPVWKAMLYRPWIESQPKDDSEWIVELPEDDPAALTVLLGIIHSNFDLVPATDKITASLVWGILVLCDKYDMIQSIIPYITIWRTHIKQQAPKSEVILSLLIAWEIGDENWLRDLLKDLVHHTCVYGSTKQITYESVDNLGFHTIYLTGSALEKFGPPQLLDHIVDIRSRVLNYYLRFINTEIEIRLSGKPRRPDAAQRPCRHEVKGCDELVLGGLIRGLSMVGLPAFNLRKKATEVNMNIAKFEEACHGVFHQLKIYPDTLLGRTVQLHDTCAIGPSFEFSPTMKNEARTKIREEINKNLLT</sequence>
<accession>A0AA40B269</accession>
<name>A0AA40B269_9PEZI</name>
<dbReference type="InterPro" id="IPR011333">
    <property type="entry name" value="SKP1/BTB/POZ_sf"/>
</dbReference>
<dbReference type="EMBL" id="JAUKTV010000010">
    <property type="protein sequence ID" value="KAK0726298.1"/>
    <property type="molecule type" value="Genomic_DNA"/>
</dbReference>
<dbReference type="Proteomes" id="UP001172159">
    <property type="component" value="Unassembled WGS sequence"/>
</dbReference>
<evidence type="ECO:0000313" key="1">
    <source>
        <dbReference type="EMBL" id="KAK0726298.1"/>
    </source>
</evidence>
<evidence type="ECO:0000313" key="2">
    <source>
        <dbReference type="Proteomes" id="UP001172159"/>
    </source>
</evidence>